<dbReference type="EMBL" id="QFBC01000001">
    <property type="protein sequence ID" value="PWE57675.1"/>
    <property type="molecule type" value="Genomic_DNA"/>
</dbReference>
<dbReference type="InterPro" id="IPR000726">
    <property type="entry name" value="Glyco_hydro_19_cat"/>
</dbReference>
<dbReference type="Pfam" id="PF00182">
    <property type="entry name" value="Glyco_hydro_19"/>
    <property type="match status" value="1"/>
</dbReference>
<dbReference type="Proteomes" id="UP000245252">
    <property type="component" value="Unassembled WGS sequence"/>
</dbReference>
<keyword evidence="1" id="KW-0812">Transmembrane</keyword>
<accession>A0A2U2DWH1</accession>
<dbReference type="OrthoDB" id="3078754at2"/>
<evidence type="ECO:0000259" key="2">
    <source>
        <dbReference type="Pfam" id="PF00182"/>
    </source>
</evidence>
<organism evidence="3 4">
    <name type="scientific">Metarhizobium album</name>
    <dbReference type="NCBI Taxonomy" id="2182425"/>
    <lineage>
        <taxon>Bacteria</taxon>
        <taxon>Pseudomonadati</taxon>
        <taxon>Pseudomonadota</taxon>
        <taxon>Alphaproteobacteria</taxon>
        <taxon>Hyphomicrobiales</taxon>
        <taxon>Rhizobiaceae</taxon>
        <taxon>Metarhizobium</taxon>
    </lineage>
</organism>
<dbReference type="PANTHER" id="PTHR34408">
    <property type="entry name" value="FAMILY PROTEIN, PUTATIVE-RELATED"/>
    <property type="match status" value="1"/>
</dbReference>
<comment type="caution">
    <text evidence="3">The sequence shown here is derived from an EMBL/GenBank/DDBJ whole genome shotgun (WGS) entry which is preliminary data.</text>
</comment>
<sequence length="333" mass="35913">MADIISGDQLRAIAKGKVNESNMTSVLIALNTYGARYGLDRPHRLAQFLAQIMHESGSFRYDREIWGPTPAQDRYDVRTDLGNTPARDGDGKKYAGRGPLQVTGKANVAEFYNWCVRTIGGAVPNFVSNPDLINTDPWEGLSALWYWDTRKLNSWADQGDIETVTKRVNGGKNGLPDRIDYYGRAALVLLGYKADTVEAFQVAAQRNGQYKGAVDGDVGPKTRAALHLALVALSDAAIASPKVKAAPVVEETAVAVVPDAIDKPTSKTFGFWDRILSIGGVIGMGGFSFLSDWRSVVAIGAVVVVLLIVGLVLHDRLISTARKIKAAVEGGAR</sequence>
<evidence type="ECO:0000313" key="3">
    <source>
        <dbReference type="EMBL" id="PWE57675.1"/>
    </source>
</evidence>
<dbReference type="GO" id="GO:0006032">
    <property type="term" value="P:chitin catabolic process"/>
    <property type="evidence" value="ECO:0007669"/>
    <property type="project" value="InterPro"/>
</dbReference>
<reference evidence="3 4" key="1">
    <citation type="submission" date="2018-05" db="EMBL/GenBank/DDBJ databases">
        <title>The draft genome of strain NS-104.</title>
        <authorList>
            <person name="Hang P."/>
            <person name="Jiang J."/>
        </authorList>
    </citation>
    <scope>NUCLEOTIDE SEQUENCE [LARGE SCALE GENOMIC DNA]</scope>
    <source>
        <strain evidence="3 4">NS-104</strain>
    </source>
</reference>
<evidence type="ECO:0000313" key="4">
    <source>
        <dbReference type="Proteomes" id="UP000245252"/>
    </source>
</evidence>
<keyword evidence="1" id="KW-1133">Transmembrane helix</keyword>
<feature type="domain" description="Glycoside hydrolase family 19 catalytic" evidence="2">
    <location>
        <begin position="45"/>
        <end position="153"/>
    </location>
</feature>
<dbReference type="GO" id="GO:0016998">
    <property type="term" value="P:cell wall macromolecule catabolic process"/>
    <property type="evidence" value="ECO:0007669"/>
    <property type="project" value="InterPro"/>
</dbReference>
<dbReference type="SUPFAM" id="SSF53955">
    <property type="entry name" value="Lysozyme-like"/>
    <property type="match status" value="1"/>
</dbReference>
<keyword evidence="1" id="KW-0472">Membrane</keyword>
<dbReference type="AlphaFoldDB" id="A0A2U2DWH1"/>
<dbReference type="PANTHER" id="PTHR34408:SF2">
    <property type="entry name" value="CELL WALL-BINDING PROTEIN YWSB"/>
    <property type="match status" value="1"/>
</dbReference>
<dbReference type="InterPro" id="IPR052354">
    <property type="entry name" value="Cell_Wall_Dynamics_Protein"/>
</dbReference>
<dbReference type="RefSeq" id="WP_109456192.1">
    <property type="nucleotide sequence ID" value="NZ_QFBC01000001.1"/>
</dbReference>
<keyword evidence="4" id="KW-1185">Reference proteome</keyword>
<protein>
    <submittedName>
        <fullName evidence="3">Chitinase</fullName>
    </submittedName>
</protein>
<dbReference type="GO" id="GO:0004568">
    <property type="term" value="F:chitinase activity"/>
    <property type="evidence" value="ECO:0007669"/>
    <property type="project" value="InterPro"/>
</dbReference>
<evidence type="ECO:0000256" key="1">
    <source>
        <dbReference type="SAM" id="Phobius"/>
    </source>
</evidence>
<gene>
    <name evidence="3" type="ORF">DEM27_00225</name>
</gene>
<proteinExistence type="predicted"/>
<feature type="transmembrane region" description="Helical" evidence="1">
    <location>
        <begin position="296"/>
        <end position="313"/>
    </location>
</feature>
<dbReference type="Gene3D" id="1.10.530.10">
    <property type="match status" value="1"/>
</dbReference>
<dbReference type="InterPro" id="IPR023346">
    <property type="entry name" value="Lysozyme-like_dom_sf"/>
</dbReference>
<name>A0A2U2DWH1_9HYPH</name>